<evidence type="ECO:0000313" key="1">
    <source>
        <dbReference type="EMBL" id="KAK2195520.1"/>
    </source>
</evidence>
<proteinExistence type="predicted"/>
<dbReference type="EMBL" id="JALLKP010000004">
    <property type="protein sequence ID" value="KAK2195520.1"/>
    <property type="molecule type" value="Genomic_DNA"/>
</dbReference>
<name>A0AAD9UN71_9APIC</name>
<comment type="caution">
    <text evidence="1">The sequence shown here is derived from an EMBL/GenBank/DDBJ whole genome shotgun (WGS) entry which is preliminary data.</text>
</comment>
<evidence type="ECO:0000313" key="2">
    <source>
        <dbReference type="Proteomes" id="UP001214638"/>
    </source>
</evidence>
<dbReference type="AlphaFoldDB" id="A0AAD9UN71"/>
<reference evidence="1" key="1">
    <citation type="journal article" date="2023" name="Nat. Microbiol.">
        <title>Babesia duncani multi-omics identifies virulence factors and drug targets.</title>
        <authorList>
            <person name="Singh P."/>
            <person name="Lonardi S."/>
            <person name="Liang Q."/>
            <person name="Vydyam P."/>
            <person name="Khabirova E."/>
            <person name="Fang T."/>
            <person name="Gihaz S."/>
            <person name="Thekkiniath J."/>
            <person name="Munshi M."/>
            <person name="Abel S."/>
            <person name="Ciampossin L."/>
            <person name="Batugedara G."/>
            <person name="Gupta M."/>
            <person name="Lu X.M."/>
            <person name="Lenz T."/>
            <person name="Chakravarty S."/>
            <person name="Cornillot E."/>
            <person name="Hu Y."/>
            <person name="Ma W."/>
            <person name="Gonzalez L.M."/>
            <person name="Sanchez S."/>
            <person name="Estrada K."/>
            <person name="Sanchez-Flores A."/>
            <person name="Montero E."/>
            <person name="Harb O.S."/>
            <person name="Le Roch K.G."/>
            <person name="Mamoun C.B."/>
        </authorList>
    </citation>
    <scope>NUCLEOTIDE SEQUENCE</scope>
    <source>
        <strain evidence="1">WA1</strain>
    </source>
</reference>
<protein>
    <submittedName>
        <fullName evidence="1">Uncharacterized protein</fullName>
    </submittedName>
</protein>
<dbReference type="RefSeq" id="XP_067802363.1">
    <property type="nucleotide sequence ID" value="XM_067948212.1"/>
</dbReference>
<dbReference type="Proteomes" id="UP001214638">
    <property type="component" value="Unassembled WGS sequence"/>
</dbReference>
<organism evidence="1 2">
    <name type="scientific">Babesia duncani</name>
    <dbReference type="NCBI Taxonomy" id="323732"/>
    <lineage>
        <taxon>Eukaryota</taxon>
        <taxon>Sar</taxon>
        <taxon>Alveolata</taxon>
        <taxon>Apicomplexa</taxon>
        <taxon>Aconoidasida</taxon>
        <taxon>Piroplasmida</taxon>
        <taxon>Babesiidae</taxon>
        <taxon>Babesia</taxon>
    </lineage>
</organism>
<sequence>MGMALLASFIPIDSKMHFYPVGKIGSSGLANVLLNRFANVVLFAKSIAMSIYKRRQVRVDGEMILRIKQHLRIEHI</sequence>
<accession>A0AAD9UN71</accession>
<keyword evidence="2" id="KW-1185">Reference proteome</keyword>
<gene>
    <name evidence="1" type="ORF">BdWA1_003196</name>
</gene>
<dbReference type="GeneID" id="94337493"/>
<dbReference type="KEGG" id="bdw:94337493"/>